<comment type="caution">
    <text evidence="1">The sequence shown here is derived from an EMBL/GenBank/DDBJ whole genome shotgun (WGS) entry which is preliminary data.</text>
</comment>
<dbReference type="Proteomes" id="UP000265618">
    <property type="component" value="Unassembled WGS sequence"/>
</dbReference>
<feature type="non-terminal residue" evidence="1">
    <location>
        <position position="57"/>
    </location>
</feature>
<name>A0A391P2M1_9EUKA</name>
<sequence>MSYLTNSRRLFTDEELVNLREKQIQIKLDNEKYIAKHPELKAIISDLIAHLLEERPL</sequence>
<accession>A0A391P2M1</accession>
<evidence type="ECO:0000313" key="1">
    <source>
        <dbReference type="EMBL" id="GCA64529.1"/>
    </source>
</evidence>
<evidence type="ECO:0000313" key="2">
    <source>
        <dbReference type="Proteomes" id="UP000265618"/>
    </source>
</evidence>
<dbReference type="OrthoDB" id="6334211at2759"/>
<keyword evidence="2" id="KW-1185">Reference proteome</keyword>
<organism evidence="1 2">
    <name type="scientific">Kipferlia bialata</name>
    <dbReference type="NCBI Taxonomy" id="797122"/>
    <lineage>
        <taxon>Eukaryota</taxon>
        <taxon>Metamonada</taxon>
        <taxon>Carpediemonas-like organisms</taxon>
        <taxon>Kipferlia</taxon>
    </lineage>
</organism>
<dbReference type="EMBL" id="BDIP01007551">
    <property type="protein sequence ID" value="GCA64529.1"/>
    <property type="molecule type" value="Genomic_DNA"/>
</dbReference>
<gene>
    <name evidence="1" type="ORF">KIPB_014554</name>
</gene>
<reference evidence="1 2" key="1">
    <citation type="journal article" date="2018" name="PLoS ONE">
        <title>The draft genome of Kipferlia bialata reveals reductive genome evolution in fornicate parasites.</title>
        <authorList>
            <person name="Tanifuji G."/>
            <person name="Takabayashi S."/>
            <person name="Kume K."/>
            <person name="Takagi M."/>
            <person name="Nakayama T."/>
            <person name="Kamikawa R."/>
            <person name="Inagaki Y."/>
            <person name="Hashimoto T."/>
        </authorList>
    </citation>
    <scope>NUCLEOTIDE SEQUENCE [LARGE SCALE GENOMIC DNA]</scope>
    <source>
        <strain evidence="1">NY0173</strain>
    </source>
</reference>
<protein>
    <submittedName>
        <fullName evidence="1">Uncharacterized protein</fullName>
    </submittedName>
</protein>
<proteinExistence type="predicted"/>
<dbReference type="AlphaFoldDB" id="A0A391P2M1"/>